<evidence type="ECO:0000259" key="2">
    <source>
        <dbReference type="Pfam" id="PF01773"/>
    </source>
</evidence>
<dbReference type="EMBL" id="JWJD01000001">
    <property type="protein sequence ID" value="KIH77703.1"/>
    <property type="molecule type" value="Genomic_DNA"/>
</dbReference>
<dbReference type="PANTHER" id="PTHR10590:SF4">
    <property type="entry name" value="SOLUTE CARRIER FAMILY 28 MEMBER 3"/>
    <property type="match status" value="1"/>
</dbReference>
<keyword evidence="1" id="KW-1133">Transmembrane helix</keyword>
<feature type="transmembrane region" description="Helical" evidence="1">
    <location>
        <begin position="9"/>
        <end position="29"/>
    </location>
</feature>
<dbReference type="PANTHER" id="PTHR10590">
    <property type="entry name" value="SODIUM/NUCLEOSIDE COTRANSPORTER"/>
    <property type="match status" value="1"/>
</dbReference>
<evidence type="ECO:0000313" key="4">
    <source>
        <dbReference type="Proteomes" id="UP000035068"/>
    </source>
</evidence>
<keyword evidence="4" id="KW-1185">Reference proteome</keyword>
<evidence type="ECO:0000313" key="3">
    <source>
        <dbReference type="EMBL" id="KIH77703.1"/>
    </source>
</evidence>
<sequence length="131" mass="14348">MISEQRRRFPLRLVIIGLALQLLLAILLFKVPLFQSLFLVLNKVVLTLENATDAGTSMVFGYLGGGSLPFSEPFPGSAYILAFRGLPLVLLISALSSLLFYWRVLPRIVQGCSVSAPSIPSLRSSVLICIR</sequence>
<protein>
    <recommendedName>
        <fullName evidence="2">Concentrative nucleoside transporter N-terminal domain-containing protein</fullName>
    </recommendedName>
</protein>
<name>A0A0C2EGG0_9BACT</name>
<dbReference type="GO" id="GO:0015293">
    <property type="term" value="F:symporter activity"/>
    <property type="evidence" value="ECO:0007669"/>
    <property type="project" value="TreeGrafter"/>
</dbReference>
<feature type="domain" description="Concentrative nucleoside transporter N-terminal" evidence="2">
    <location>
        <begin position="2"/>
        <end position="63"/>
    </location>
</feature>
<accession>A0A0C2EGG0</accession>
<dbReference type="GO" id="GO:0005886">
    <property type="term" value="C:plasma membrane"/>
    <property type="evidence" value="ECO:0007669"/>
    <property type="project" value="TreeGrafter"/>
</dbReference>
<comment type="caution">
    <text evidence="3">The sequence shown here is derived from an EMBL/GenBank/DDBJ whole genome shotgun (WGS) entry which is preliminary data.</text>
</comment>
<dbReference type="AlphaFoldDB" id="A0A0C2EGG0"/>
<keyword evidence="1" id="KW-0472">Membrane</keyword>
<evidence type="ECO:0000256" key="1">
    <source>
        <dbReference type="SAM" id="Phobius"/>
    </source>
</evidence>
<dbReference type="Proteomes" id="UP000035068">
    <property type="component" value="Unassembled WGS sequence"/>
</dbReference>
<dbReference type="GO" id="GO:0005337">
    <property type="term" value="F:nucleoside transmembrane transporter activity"/>
    <property type="evidence" value="ECO:0007669"/>
    <property type="project" value="InterPro"/>
</dbReference>
<feature type="transmembrane region" description="Helical" evidence="1">
    <location>
        <begin position="78"/>
        <end position="101"/>
    </location>
</feature>
<dbReference type="InterPro" id="IPR008276">
    <property type="entry name" value="C_nuclsd_transpt"/>
</dbReference>
<dbReference type="RefSeq" id="WP_040096030.1">
    <property type="nucleotide sequence ID" value="NZ_JWJD01000001.1"/>
</dbReference>
<dbReference type="InterPro" id="IPR002668">
    <property type="entry name" value="CNT_N_dom"/>
</dbReference>
<dbReference type="Pfam" id="PF01773">
    <property type="entry name" value="Nucleos_tra2_N"/>
    <property type="match status" value="1"/>
</dbReference>
<gene>
    <name evidence="3" type="ORF">GFER_03310</name>
</gene>
<proteinExistence type="predicted"/>
<reference evidence="3 4" key="1">
    <citation type="submission" date="2014-12" db="EMBL/GenBank/DDBJ databases">
        <title>Genomes of Geoalkalibacter ferrihydriticus and Geoalkalibacter subterraneus, two haloalkaliphilic metal-reducing members of the Geobacteraceae.</title>
        <authorList>
            <person name="Badalamenti J.P."/>
            <person name="Torres C.I."/>
            <person name="Krajmalnik-Brown R."/>
            <person name="Bond D.R."/>
        </authorList>
    </citation>
    <scope>NUCLEOTIDE SEQUENCE [LARGE SCALE GENOMIC DNA]</scope>
    <source>
        <strain evidence="3 4">DSM 17813</strain>
    </source>
</reference>
<organism evidence="3 4">
    <name type="scientific">Geoalkalibacter ferrihydriticus DSM 17813</name>
    <dbReference type="NCBI Taxonomy" id="1121915"/>
    <lineage>
        <taxon>Bacteria</taxon>
        <taxon>Pseudomonadati</taxon>
        <taxon>Thermodesulfobacteriota</taxon>
        <taxon>Desulfuromonadia</taxon>
        <taxon>Desulfuromonadales</taxon>
        <taxon>Geoalkalibacteraceae</taxon>
        <taxon>Geoalkalibacter</taxon>
    </lineage>
</organism>
<keyword evidence="1" id="KW-0812">Transmembrane</keyword>